<evidence type="ECO:0000313" key="3">
    <source>
        <dbReference type="Proteomes" id="UP000184420"/>
    </source>
</evidence>
<dbReference type="EMBL" id="FRBL01000002">
    <property type="protein sequence ID" value="SHL23790.1"/>
    <property type="molecule type" value="Genomic_DNA"/>
</dbReference>
<dbReference type="Gene3D" id="1.20.1260.10">
    <property type="match status" value="1"/>
</dbReference>
<dbReference type="PANTHER" id="PTHR30565">
    <property type="entry name" value="PROTEIN YCIF"/>
    <property type="match status" value="1"/>
</dbReference>
<keyword evidence="3" id="KW-1185">Reference proteome</keyword>
<dbReference type="InterPro" id="IPR010287">
    <property type="entry name" value="DUF892_YciF-like"/>
</dbReference>
<evidence type="ECO:0000313" key="2">
    <source>
        <dbReference type="EMBL" id="SHL23790.1"/>
    </source>
</evidence>
<dbReference type="Proteomes" id="UP000184420">
    <property type="component" value="Unassembled WGS sequence"/>
</dbReference>
<dbReference type="OrthoDB" id="9795056at2"/>
<dbReference type="STRING" id="1419482.SAMN05444266_102560"/>
<dbReference type="CDD" id="cd07909">
    <property type="entry name" value="YciF"/>
    <property type="match status" value="1"/>
</dbReference>
<sequence length="217" mass="23762">MATSQAASKTTSRSKSGTNSRSAATSKSTGRSNSNGTAKRASSSRSNARSEQMENSEFHQMFVDELKDIYWAEKALTKALPKMKKAATSEELQDAFEKHAEETQTHVQTLEQIFELLGQKAQAKKCDAMEGLISEAQSIIEDTEGGSMVRDAALILAAQKVEHYEIATYGTLRVFAENMGHTDVMELLEQTLENEKATDVALTEIATSTINEEASEE</sequence>
<name>A0A1M6Z086_9BACT</name>
<proteinExistence type="predicted"/>
<feature type="compositionally biased region" description="Low complexity" evidence="1">
    <location>
        <begin position="38"/>
        <end position="50"/>
    </location>
</feature>
<dbReference type="InterPro" id="IPR012347">
    <property type="entry name" value="Ferritin-like"/>
</dbReference>
<feature type="compositionally biased region" description="Polar residues" evidence="1">
    <location>
        <begin position="1"/>
        <end position="37"/>
    </location>
</feature>
<evidence type="ECO:0000256" key="1">
    <source>
        <dbReference type="SAM" id="MobiDB-lite"/>
    </source>
</evidence>
<dbReference type="RefSeq" id="WP_083549493.1">
    <property type="nucleotide sequence ID" value="NZ_FRBL01000002.1"/>
</dbReference>
<reference evidence="2 3" key="1">
    <citation type="submission" date="2016-11" db="EMBL/GenBank/DDBJ databases">
        <authorList>
            <person name="Jaros S."/>
            <person name="Januszkiewicz K."/>
            <person name="Wedrychowicz H."/>
        </authorList>
    </citation>
    <scope>NUCLEOTIDE SEQUENCE [LARGE SCALE GENOMIC DNA]</scope>
    <source>
        <strain evidence="2 3">DSM 27406</strain>
    </source>
</reference>
<feature type="region of interest" description="Disordered" evidence="1">
    <location>
        <begin position="1"/>
        <end position="55"/>
    </location>
</feature>
<dbReference type="PANTHER" id="PTHR30565:SF9">
    <property type="entry name" value="PROTEIN YCIF"/>
    <property type="match status" value="1"/>
</dbReference>
<gene>
    <name evidence="2" type="ORF">SAMN05444266_102560</name>
</gene>
<dbReference type="InterPro" id="IPR047114">
    <property type="entry name" value="YciF"/>
</dbReference>
<dbReference type="Pfam" id="PF05974">
    <property type="entry name" value="DUF892"/>
    <property type="match status" value="1"/>
</dbReference>
<organism evidence="2 3">
    <name type="scientific">Chitinophaga jiangningensis</name>
    <dbReference type="NCBI Taxonomy" id="1419482"/>
    <lineage>
        <taxon>Bacteria</taxon>
        <taxon>Pseudomonadati</taxon>
        <taxon>Bacteroidota</taxon>
        <taxon>Chitinophagia</taxon>
        <taxon>Chitinophagales</taxon>
        <taxon>Chitinophagaceae</taxon>
        <taxon>Chitinophaga</taxon>
    </lineage>
</organism>
<dbReference type="AlphaFoldDB" id="A0A1M6Z086"/>
<protein>
    <submittedName>
        <fullName evidence="2">Ferritin-like metal-binding protein YciE</fullName>
    </submittedName>
</protein>
<dbReference type="InterPro" id="IPR009078">
    <property type="entry name" value="Ferritin-like_SF"/>
</dbReference>
<dbReference type="SUPFAM" id="SSF47240">
    <property type="entry name" value="Ferritin-like"/>
    <property type="match status" value="1"/>
</dbReference>
<accession>A0A1M6Z086</accession>